<comment type="caution">
    <text evidence="2">The sequence shown here is derived from an EMBL/GenBank/DDBJ whole genome shotgun (WGS) entry which is preliminary data.</text>
</comment>
<reference evidence="2" key="1">
    <citation type="submission" date="2022-07" db="EMBL/GenBank/DDBJ databases">
        <authorList>
            <person name="Macas J."/>
            <person name="Novak P."/>
            <person name="Neumann P."/>
        </authorList>
    </citation>
    <scope>NUCLEOTIDE SEQUENCE</scope>
</reference>
<protein>
    <submittedName>
        <fullName evidence="2">Uncharacterized protein</fullName>
    </submittedName>
</protein>
<evidence type="ECO:0000313" key="2">
    <source>
        <dbReference type="EMBL" id="CAH9090727.1"/>
    </source>
</evidence>
<name>A0A9P0Z8L0_CUSEU</name>
<keyword evidence="1" id="KW-0472">Membrane</keyword>
<accession>A0A9P0Z8L0</accession>
<gene>
    <name evidence="2" type="ORF">CEURO_LOCUS11320</name>
</gene>
<feature type="transmembrane region" description="Helical" evidence="1">
    <location>
        <begin position="48"/>
        <end position="72"/>
    </location>
</feature>
<keyword evidence="1" id="KW-1133">Transmembrane helix</keyword>
<organism evidence="2 3">
    <name type="scientific">Cuscuta europaea</name>
    <name type="common">European dodder</name>
    <dbReference type="NCBI Taxonomy" id="41803"/>
    <lineage>
        <taxon>Eukaryota</taxon>
        <taxon>Viridiplantae</taxon>
        <taxon>Streptophyta</taxon>
        <taxon>Embryophyta</taxon>
        <taxon>Tracheophyta</taxon>
        <taxon>Spermatophyta</taxon>
        <taxon>Magnoliopsida</taxon>
        <taxon>eudicotyledons</taxon>
        <taxon>Gunneridae</taxon>
        <taxon>Pentapetalae</taxon>
        <taxon>asterids</taxon>
        <taxon>lamiids</taxon>
        <taxon>Solanales</taxon>
        <taxon>Convolvulaceae</taxon>
        <taxon>Cuscuteae</taxon>
        <taxon>Cuscuta</taxon>
        <taxon>Cuscuta subgen. Cuscuta</taxon>
    </lineage>
</organism>
<evidence type="ECO:0000313" key="3">
    <source>
        <dbReference type="Proteomes" id="UP001152484"/>
    </source>
</evidence>
<keyword evidence="1" id="KW-0812">Transmembrane</keyword>
<proteinExistence type="predicted"/>
<dbReference type="EMBL" id="CAMAPE010000025">
    <property type="protein sequence ID" value="CAH9090727.1"/>
    <property type="molecule type" value="Genomic_DNA"/>
</dbReference>
<sequence>MFLPNFDSSVSMVQDKFANSMADLEAFIDGRFERQICQLNDRFYDAEVVTAMTVLISEVAAMKLILMVLEWWQRRRMVTPVRRRWLAARQRWKLRQHQRQQRLAALVTALSDGNIVGG</sequence>
<evidence type="ECO:0000256" key="1">
    <source>
        <dbReference type="SAM" id="Phobius"/>
    </source>
</evidence>
<keyword evidence="3" id="KW-1185">Reference proteome</keyword>
<dbReference type="AlphaFoldDB" id="A0A9P0Z8L0"/>
<dbReference type="Proteomes" id="UP001152484">
    <property type="component" value="Unassembled WGS sequence"/>
</dbReference>